<evidence type="ECO:0000313" key="7">
    <source>
        <dbReference type="EMBL" id="KAH8026268.1"/>
    </source>
</evidence>
<gene>
    <name evidence="7" type="ORF">HPB51_017806</name>
</gene>
<dbReference type="AlphaFoldDB" id="A0A9J6DW24"/>
<dbReference type="PANTHER" id="PTHR24409">
    <property type="entry name" value="ZINC FINGER PROTEIN 142"/>
    <property type="match status" value="1"/>
</dbReference>
<dbReference type="PROSITE" id="PS50157">
    <property type="entry name" value="ZINC_FINGER_C2H2_2"/>
    <property type="match status" value="3"/>
</dbReference>
<keyword evidence="4" id="KW-0862">Zinc</keyword>
<keyword evidence="3 5" id="KW-0863">Zinc-finger</keyword>
<dbReference type="GO" id="GO:0000977">
    <property type="term" value="F:RNA polymerase II transcription regulatory region sequence-specific DNA binding"/>
    <property type="evidence" value="ECO:0007669"/>
    <property type="project" value="TreeGrafter"/>
</dbReference>
<dbReference type="GO" id="GO:0000981">
    <property type="term" value="F:DNA-binding transcription factor activity, RNA polymerase II-specific"/>
    <property type="evidence" value="ECO:0007669"/>
    <property type="project" value="TreeGrafter"/>
</dbReference>
<dbReference type="GO" id="GO:0008270">
    <property type="term" value="F:zinc ion binding"/>
    <property type="evidence" value="ECO:0007669"/>
    <property type="project" value="UniProtKB-KW"/>
</dbReference>
<keyword evidence="8" id="KW-1185">Reference proteome</keyword>
<evidence type="ECO:0000256" key="4">
    <source>
        <dbReference type="ARBA" id="ARBA00022833"/>
    </source>
</evidence>
<dbReference type="InterPro" id="IPR036236">
    <property type="entry name" value="Znf_C2H2_sf"/>
</dbReference>
<keyword evidence="1" id="KW-0479">Metal-binding</keyword>
<evidence type="ECO:0000256" key="1">
    <source>
        <dbReference type="ARBA" id="ARBA00022723"/>
    </source>
</evidence>
<dbReference type="InterPro" id="IPR013087">
    <property type="entry name" value="Znf_C2H2_type"/>
</dbReference>
<dbReference type="PANTHER" id="PTHR24409:SF295">
    <property type="entry name" value="AZ2-RELATED"/>
    <property type="match status" value="1"/>
</dbReference>
<evidence type="ECO:0000256" key="3">
    <source>
        <dbReference type="ARBA" id="ARBA00022771"/>
    </source>
</evidence>
<feature type="domain" description="C2H2-type" evidence="6">
    <location>
        <begin position="56"/>
        <end position="83"/>
    </location>
</feature>
<feature type="domain" description="C2H2-type" evidence="6">
    <location>
        <begin position="84"/>
        <end position="102"/>
    </location>
</feature>
<dbReference type="PROSITE" id="PS00028">
    <property type="entry name" value="ZINC_FINGER_C2H2_1"/>
    <property type="match status" value="1"/>
</dbReference>
<dbReference type="EMBL" id="JABSTU010000007">
    <property type="protein sequence ID" value="KAH8026268.1"/>
    <property type="molecule type" value="Genomic_DNA"/>
</dbReference>
<comment type="caution">
    <text evidence="7">The sequence shown here is derived from an EMBL/GenBank/DDBJ whole genome shotgun (WGS) entry which is preliminary data.</text>
</comment>
<evidence type="ECO:0000313" key="8">
    <source>
        <dbReference type="Proteomes" id="UP000821866"/>
    </source>
</evidence>
<evidence type="ECO:0000256" key="2">
    <source>
        <dbReference type="ARBA" id="ARBA00022737"/>
    </source>
</evidence>
<feature type="domain" description="C2H2-type" evidence="6">
    <location>
        <begin position="136"/>
        <end position="162"/>
    </location>
</feature>
<evidence type="ECO:0000259" key="6">
    <source>
        <dbReference type="PROSITE" id="PS50157"/>
    </source>
</evidence>
<keyword evidence="2" id="KW-0677">Repeat</keyword>
<dbReference type="GO" id="GO:0005634">
    <property type="term" value="C:nucleus"/>
    <property type="evidence" value="ECO:0007669"/>
    <property type="project" value="TreeGrafter"/>
</dbReference>
<dbReference type="SMART" id="SM00355">
    <property type="entry name" value="ZnF_C2H2"/>
    <property type="match status" value="3"/>
</dbReference>
<dbReference type="Proteomes" id="UP000821866">
    <property type="component" value="Unassembled WGS sequence"/>
</dbReference>
<protein>
    <recommendedName>
        <fullName evidence="6">C2H2-type domain-containing protein</fullName>
    </recommendedName>
</protein>
<proteinExistence type="predicted"/>
<reference evidence="7" key="2">
    <citation type="submission" date="2021-09" db="EMBL/GenBank/DDBJ databases">
        <authorList>
            <person name="Jia N."/>
            <person name="Wang J."/>
            <person name="Shi W."/>
            <person name="Du L."/>
            <person name="Sun Y."/>
            <person name="Zhan W."/>
            <person name="Jiang J."/>
            <person name="Wang Q."/>
            <person name="Zhang B."/>
            <person name="Ji P."/>
            <person name="Sakyi L.B."/>
            <person name="Cui X."/>
            <person name="Yuan T."/>
            <person name="Jiang B."/>
            <person name="Yang W."/>
            <person name="Lam T.T.-Y."/>
            <person name="Chang Q."/>
            <person name="Ding S."/>
            <person name="Wang X."/>
            <person name="Zhu J."/>
            <person name="Ruan X."/>
            <person name="Zhao L."/>
            <person name="Wei J."/>
            <person name="Que T."/>
            <person name="Du C."/>
            <person name="Cheng J."/>
            <person name="Dai P."/>
            <person name="Han X."/>
            <person name="Huang E."/>
            <person name="Gao Y."/>
            <person name="Liu J."/>
            <person name="Shao H."/>
            <person name="Ye R."/>
            <person name="Li L."/>
            <person name="Wei W."/>
            <person name="Wang X."/>
            <person name="Wang C."/>
            <person name="Huo Q."/>
            <person name="Li W."/>
            <person name="Guo W."/>
            <person name="Chen H."/>
            <person name="Chen S."/>
            <person name="Zhou L."/>
            <person name="Zhou L."/>
            <person name="Ni X."/>
            <person name="Tian J."/>
            <person name="Zhou Y."/>
            <person name="Sheng Y."/>
            <person name="Liu T."/>
            <person name="Pan Y."/>
            <person name="Xia L."/>
            <person name="Li J."/>
            <person name="Zhao F."/>
            <person name="Cao W."/>
        </authorList>
    </citation>
    <scope>NUCLEOTIDE SEQUENCE</scope>
    <source>
        <strain evidence="7">Rmic-2018</strain>
        <tissue evidence="7">Larvae</tissue>
    </source>
</reference>
<name>A0A9J6DW24_RHIMP</name>
<dbReference type="SUPFAM" id="SSF57667">
    <property type="entry name" value="beta-beta-alpha zinc fingers"/>
    <property type="match status" value="1"/>
</dbReference>
<organism evidence="7 8">
    <name type="scientific">Rhipicephalus microplus</name>
    <name type="common">Cattle tick</name>
    <name type="synonym">Boophilus microplus</name>
    <dbReference type="NCBI Taxonomy" id="6941"/>
    <lineage>
        <taxon>Eukaryota</taxon>
        <taxon>Metazoa</taxon>
        <taxon>Ecdysozoa</taxon>
        <taxon>Arthropoda</taxon>
        <taxon>Chelicerata</taxon>
        <taxon>Arachnida</taxon>
        <taxon>Acari</taxon>
        <taxon>Parasitiformes</taxon>
        <taxon>Ixodida</taxon>
        <taxon>Ixodoidea</taxon>
        <taxon>Ixodidae</taxon>
        <taxon>Rhipicephalinae</taxon>
        <taxon>Rhipicephalus</taxon>
        <taxon>Boophilus</taxon>
    </lineage>
</organism>
<evidence type="ECO:0000256" key="5">
    <source>
        <dbReference type="PROSITE-ProRule" id="PRU00042"/>
    </source>
</evidence>
<reference evidence="7" key="1">
    <citation type="journal article" date="2020" name="Cell">
        <title>Large-Scale Comparative Analyses of Tick Genomes Elucidate Their Genetic Diversity and Vector Capacities.</title>
        <authorList>
            <consortium name="Tick Genome and Microbiome Consortium (TIGMIC)"/>
            <person name="Jia N."/>
            <person name="Wang J."/>
            <person name="Shi W."/>
            <person name="Du L."/>
            <person name="Sun Y."/>
            <person name="Zhan W."/>
            <person name="Jiang J.F."/>
            <person name="Wang Q."/>
            <person name="Zhang B."/>
            <person name="Ji P."/>
            <person name="Bell-Sakyi L."/>
            <person name="Cui X.M."/>
            <person name="Yuan T.T."/>
            <person name="Jiang B.G."/>
            <person name="Yang W.F."/>
            <person name="Lam T.T."/>
            <person name="Chang Q.C."/>
            <person name="Ding S.J."/>
            <person name="Wang X.J."/>
            <person name="Zhu J.G."/>
            <person name="Ruan X.D."/>
            <person name="Zhao L."/>
            <person name="Wei J.T."/>
            <person name="Ye R.Z."/>
            <person name="Que T.C."/>
            <person name="Du C.H."/>
            <person name="Zhou Y.H."/>
            <person name="Cheng J.X."/>
            <person name="Dai P.F."/>
            <person name="Guo W.B."/>
            <person name="Han X.H."/>
            <person name="Huang E.J."/>
            <person name="Li L.F."/>
            <person name="Wei W."/>
            <person name="Gao Y.C."/>
            <person name="Liu J.Z."/>
            <person name="Shao H.Z."/>
            <person name="Wang X."/>
            <person name="Wang C.C."/>
            <person name="Yang T.C."/>
            <person name="Huo Q.B."/>
            <person name="Li W."/>
            <person name="Chen H.Y."/>
            <person name="Chen S.E."/>
            <person name="Zhou L.G."/>
            <person name="Ni X.B."/>
            <person name="Tian J.H."/>
            <person name="Sheng Y."/>
            <person name="Liu T."/>
            <person name="Pan Y.S."/>
            <person name="Xia L.Y."/>
            <person name="Li J."/>
            <person name="Zhao F."/>
            <person name="Cao W.C."/>
        </authorList>
    </citation>
    <scope>NUCLEOTIDE SEQUENCE</scope>
    <source>
        <strain evidence="7">Rmic-2018</strain>
    </source>
</reference>
<dbReference type="Pfam" id="PF00096">
    <property type="entry name" value="zf-C2H2"/>
    <property type="match status" value="1"/>
</dbReference>
<accession>A0A9J6DW24</accession>
<sequence length="162" mass="17828">MLKLVSTAYRYEASTVRGYPIAPCLLRASNSNAGRPSSTSLRHFFSSGGTDMPKKFQCRQCHYSTNIMTNLRHHIRVHSGERPFKCSDCGKGFIQKIQMIKHNCIARMRDVVVPASAVSPTGLSPSSPVPPANSLFSCSKCGEAFLGEALLLQHMMLVHMAQ</sequence>
<dbReference type="Gene3D" id="3.30.160.60">
    <property type="entry name" value="Classic Zinc Finger"/>
    <property type="match status" value="2"/>
</dbReference>
<dbReference type="FunFam" id="3.30.160.60:FF:000358">
    <property type="entry name" value="zinc finger protein 24"/>
    <property type="match status" value="1"/>
</dbReference>